<sequence>MDHDTMYALWKYWRIEGNEKVKNDNEPCVDKEEGSDEENEIAEIFRIETDIFDYESPLCKAFDEFNYLFQIDPDVLTKDIPGFKTYEEYKDDWIYEWNDKIPWVNEKPWKLDGMWKEPTPVKHHSLEDSELKEEALRNKAVLEESMNQDEKSSNGDWSNYLPIDELRDGELAASTNIDDNPDYNPYLDIARLFNDHASKNEDIGDLDNYLVQGDAQFNKDNEGICEVLGVPHVKPPACKTKRFEVVKYSFGQMEKFIAIKVCGYYDWTTTEENACHAYQDIFHKMDEGWFVIRAE</sequence>
<evidence type="ECO:0000313" key="1">
    <source>
        <dbReference type="EMBL" id="GJT18581.1"/>
    </source>
</evidence>
<reference evidence="1" key="1">
    <citation type="journal article" date="2022" name="Int. J. Mol. Sci.">
        <title>Draft Genome of Tanacetum Coccineum: Genomic Comparison of Closely Related Tanacetum-Family Plants.</title>
        <authorList>
            <person name="Yamashiro T."/>
            <person name="Shiraishi A."/>
            <person name="Nakayama K."/>
            <person name="Satake H."/>
        </authorList>
    </citation>
    <scope>NUCLEOTIDE SEQUENCE</scope>
</reference>
<evidence type="ECO:0000313" key="2">
    <source>
        <dbReference type="Proteomes" id="UP001151760"/>
    </source>
</evidence>
<proteinExistence type="predicted"/>
<comment type="caution">
    <text evidence="1">The sequence shown here is derived from an EMBL/GenBank/DDBJ whole genome shotgun (WGS) entry which is preliminary data.</text>
</comment>
<gene>
    <name evidence="1" type="ORF">Tco_0877287</name>
</gene>
<name>A0ABQ5BUX4_9ASTR</name>
<protein>
    <submittedName>
        <fullName evidence="1">Uncharacterized protein</fullName>
    </submittedName>
</protein>
<organism evidence="1 2">
    <name type="scientific">Tanacetum coccineum</name>
    <dbReference type="NCBI Taxonomy" id="301880"/>
    <lineage>
        <taxon>Eukaryota</taxon>
        <taxon>Viridiplantae</taxon>
        <taxon>Streptophyta</taxon>
        <taxon>Embryophyta</taxon>
        <taxon>Tracheophyta</taxon>
        <taxon>Spermatophyta</taxon>
        <taxon>Magnoliopsida</taxon>
        <taxon>eudicotyledons</taxon>
        <taxon>Gunneridae</taxon>
        <taxon>Pentapetalae</taxon>
        <taxon>asterids</taxon>
        <taxon>campanulids</taxon>
        <taxon>Asterales</taxon>
        <taxon>Asteraceae</taxon>
        <taxon>Asteroideae</taxon>
        <taxon>Anthemideae</taxon>
        <taxon>Anthemidinae</taxon>
        <taxon>Tanacetum</taxon>
    </lineage>
</organism>
<dbReference type="EMBL" id="BQNB010013647">
    <property type="protein sequence ID" value="GJT18581.1"/>
    <property type="molecule type" value="Genomic_DNA"/>
</dbReference>
<keyword evidence="2" id="KW-1185">Reference proteome</keyword>
<reference evidence="1" key="2">
    <citation type="submission" date="2022-01" db="EMBL/GenBank/DDBJ databases">
        <authorList>
            <person name="Yamashiro T."/>
            <person name="Shiraishi A."/>
            <person name="Satake H."/>
            <person name="Nakayama K."/>
        </authorList>
    </citation>
    <scope>NUCLEOTIDE SEQUENCE</scope>
</reference>
<accession>A0ABQ5BUX4</accession>
<dbReference type="Proteomes" id="UP001151760">
    <property type="component" value="Unassembled WGS sequence"/>
</dbReference>